<dbReference type="InterPro" id="IPR020449">
    <property type="entry name" value="Tscrpt_reg_AraC-type_HTH"/>
</dbReference>
<keyword evidence="1" id="KW-0805">Transcription regulation</keyword>
<dbReference type="InterPro" id="IPR018060">
    <property type="entry name" value="HTH_AraC"/>
</dbReference>
<proteinExistence type="predicted"/>
<dbReference type="AlphaFoldDB" id="A0A126V532"/>
<dbReference type="PANTHER" id="PTHR47894">
    <property type="entry name" value="HTH-TYPE TRANSCRIPTIONAL REGULATOR GADX"/>
    <property type="match status" value="1"/>
</dbReference>
<keyword evidence="6" id="KW-1185">Reference proteome</keyword>
<feature type="domain" description="HTH araC/xylS-type" evidence="4">
    <location>
        <begin position="235"/>
        <end position="333"/>
    </location>
</feature>
<dbReference type="RefSeq" id="WP_039004115.1">
    <property type="nucleotide sequence ID" value="NZ_CP014327.1"/>
</dbReference>
<dbReference type="STRING" id="1579316.RC74_21045"/>
<accession>A0A126V532</accession>
<dbReference type="PRINTS" id="PR00032">
    <property type="entry name" value="HTHARAC"/>
</dbReference>
<dbReference type="PROSITE" id="PS01124">
    <property type="entry name" value="HTH_ARAC_FAMILY_2"/>
    <property type="match status" value="1"/>
</dbReference>
<dbReference type="PANTHER" id="PTHR47894:SF4">
    <property type="entry name" value="HTH-TYPE TRANSCRIPTIONAL REGULATOR GADX"/>
    <property type="match status" value="1"/>
</dbReference>
<dbReference type="SUPFAM" id="SSF46689">
    <property type="entry name" value="Homeodomain-like"/>
    <property type="match status" value="1"/>
</dbReference>
<protein>
    <recommendedName>
        <fullName evidence="4">HTH araC/xylS-type domain-containing protein</fullName>
    </recommendedName>
</protein>
<evidence type="ECO:0000256" key="2">
    <source>
        <dbReference type="ARBA" id="ARBA00023125"/>
    </source>
</evidence>
<dbReference type="Gene3D" id="1.10.10.60">
    <property type="entry name" value="Homeodomain-like"/>
    <property type="match status" value="1"/>
</dbReference>
<evidence type="ECO:0000256" key="1">
    <source>
        <dbReference type="ARBA" id="ARBA00023015"/>
    </source>
</evidence>
<evidence type="ECO:0000259" key="4">
    <source>
        <dbReference type="PROSITE" id="PS01124"/>
    </source>
</evidence>
<dbReference type="KEGG" id="hat:RC74_21045"/>
<dbReference type="InterPro" id="IPR032687">
    <property type="entry name" value="AraC-type_N"/>
</dbReference>
<keyword evidence="3" id="KW-0804">Transcription</keyword>
<dbReference type="Proteomes" id="UP000070371">
    <property type="component" value="Chromosome"/>
</dbReference>
<dbReference type="EMBL" id="CP014327">
    <property type="protein sequence ID" value="AML53410.1"/>
    <property type="molecule type" value="Genomic_DNA"/>
</dbReference>
<dbReference type="OrthoDB" id="9783876at2"/>
<evidence type="ECO:0000313" key="5">
    <source>
        <dbReference type="EMBL" id="AML53410.1"/>
    </source>
</evidence>
<evidence type="ECO:0000256" key="3">
    <source>
        <dbReference type="ARBA" id="ARBA00023163"/>
    </source>
</evidence>
<dbReference type="Pfam" id="PF12833">
    <property type="entry name" value="HTH_18"/>
    <property type="match status" value="1"/>
</dbReference>
<evidence type="ECO:0000313" key="6">
    <source>
        <dbReference type="Proteomes" id="UP000070371"/>
    </source>
</evidence>
<keyword evidence="2" id="KW-0238">DNA-binding</keyword>
<dbReference type="GO" id="GO:0000976">
    <property type="term" value="F:transcription cis-regulatory region binding"/>
    <property type="evidence" value="ECO:0007669"/>
    <property type="project" value="TreeGrafter"/>
</dbReference>
<reference evidence="5 6" key="1">
    <citation type="submission" date="2016-02" db="EMBL/GenBank/DDBJ databases">
        <title>Complete genome sequence of Halocynthiibacter arcticus PAMC 20958t from arctic marine sediment.</title>
        <authorList>
            <person name="Lee Y.M."/>
            <person name="Baek K."/>
            <person name="Lee H.K."/>
            <person name="Shin S.C."/>
        </authorList>
    </citation>
    <scope>NUCLEOTIDE SEQUENCE [LARGE SCALE GENOMIC DNA]</scope>
    <source>
        <strain evidence="5">PAMC 20958</strain>
    </source>
</reference>
<dbReference type="InterPro" id="IPR009057">
    <property type="entry name" value="Homeodomain-like_sf"/>
</dbReference>
<gene>
    <name evidence="5" type="ORF">RC74_21045</name>
</gene>
<organism evidence="5 6">
    <name type="scientific">Falsihalocynthiibacter arcticus</name>
    <dbReference type="NCBI Taxonomy" id="1579316"/>
    <lineage>
        <taxon>Bacteria</taxon>
        <taxon>Pseudomonadati</taxon>
        <taxon>Pseudomonadota</taxon>
        <taxon>Alphaproteobacteria</taxon>
        <taxon>Rhodobacterales</taxon>
        <taxon>Roseobacteraceae</taxon>
        <taxon>Falsihalocynthiibacter</taxon>
    </lineage>
</organism>
<dbReference type="Pfam" id="PF12625">
    <property type="entry name" value="Arabinose_bd"/>
    <property type="match status" value="1"/>
</dbReference>
<name>A0A126V532_9RHOB</name>
<sequence length="339" mass="37740">MKQPLITRAAYLQIYIDIFRDVGIPVERQLSSSRLPRLIEEQPDAFISLPLALEWIARTGYDLAPMELGFLASEGLTLDSLDGAMLAAVLDAPTGLARIERFFRLHALEDNSVTPRMSREGDNVRLIIENLSLDQHPYACLAQWLNLRAVIAVVQSIASEGWSPPEITFVAGFQVPESAQAAFPNTIVLTGQPNTSVLIEAQLLSQSCTEMASKDAVRGEEPLALNCEESWAFKSALRNMIQPYPSDGRSDLVSTAELAGMSTRTLQRRLMLCGTSYGDLVQEARFEVARTMLSDSTTKVRDVAMMSGYENPQHFSRAFRRMTGVSPSEYRHNRTHRET</sequence>
<dbReference type="GO" id="GO:0003700">
    <property type="term" value="F:DNA-binding transcription factor activity"/>
    <property type="evidence" value="ECO:0007669"/>
    <property type="project" value="InterPro"/>
</dbReference>
<dbReference type="GO" id="GO:0005829">
    <property type="term" value="C:cytosol"/>
    <property type="evidence" value="ECO:0007669"/>
    <property type="project" value="TreeGrafter"/>
</dbReference>
<dbReference type="SMART" id="SM00342">
    <property type="entry name" value="HTH_ARAC"/>
    <property type="match status" value="1"/>
</dbReference>